<dbReference type="Proteomes" id="UP000188145">
    <property type="component" value="Chromosome"/>
</dbReference>
<reference evidence="2" key="1">
    <citation type="submission" date="2017-02" db="EMBL/GenBank/DDBJ databases">
        <title>Tessaracoccus aquaemaris sp. nov., isolated from the intestine of a Korean rockfish, Sebastes schlegelii, in a marine aquaculture pond.</title>
        <authorList>
            <person name="Tak E.J."/>
            <person name="Bae J.-W."/>
        </authorList>
    </citation>
    <scope>NUCLEOTIDE SEQUENCE [LARGE SCALE GENOMIC DNA]</scope>
    <source>
        <strain evidence="2">NSG39</strain>
    </source>
</reference>
<evidence type="ECO:0000313" key="1">
    <source>
        <dbReference type="EMBL" id="AQP48517.1"/>
    </source>
</evidence>
<accession>A0A1Q2CQY0</accession>
<dbReference type="RefSeq" id="WP_077686852.1">
    <property type="nucleotide sequence ID" value="NZ_CP019606.1"/>
</dbReference>
<dbReference type="KEGG" id="tes:BW730_14380"/>
<dbReference type="STRING" id="1332264.BW730_14380"/>
<dbReference type="AlphaFoldDB" id="A0A1Q2CQY0"/>
<organism evidence="1 2">
    <name type="scientific">Tessaracoccus aquimaris</name>
    <dbReference type="NCBI Taxonomy" id="1332264"/>
    <lineage>
        <taxon>Bacteria</taxon>
        <taxon>Bacillati</taxon>
        <taxon>Actinomycetota</taxon>
        <taxon>Actinomycetes</taxon>
        <taxon>Propionibacteriales</taxon>
        <taxon>Propionibacteriaceae</taxon>
        <taxon>Tessaracoccus</taxon>
    </lineage>
</organism>
<keyword evidence="2" id="KW-1185">Reference proteome</keyword>
<dbReference type="EMBL" id="CP019606">
    <property type="protein sequence ID" value="AQP48517.1"/>
    <property type="molecule type" value="Genomic_DNA"/>
</dbReference>
<name>A0A1Q2CQY0_9ACTN</name>
<protein>
    <recommendedName>
        <fullName evidence="3">2'-5' RNA ligase</fullName>
    </recommendedName>
</protein>
<evidence type="ECO:0008006" key="3">
    <source>
        <dbReference type="Google" id="ProtNLM"/>
    </source>
</evidence>
<gene>
    <name evidence="1" type="ORF">BW730_14380</name>
</gene>
<proteinExistence type="predicted"/>
<evidence type="ECO:0000313" key="2">
    <source>
        <dbReference type="Proteomes" id="UP000188145"/>
    </source>
</evidence>
<sequence length="144" mass="15239">MTVQSVDLTRYGVYLRPSPEFGRLVAEAFDVLKRQFGLREAGSYPPHVTLVGSIALDPSVSEEGFLDELDAALAGAPAITVVNGGIVKRPGDGIGYELGSGESSSFTDLAGTLMNAVAPLRVYPDGDWDAPLRRRDSPSGTART</sequence>
<dbReference type="OrthoDB" id="5056596at2"/>